<evidence type="ECO:0000256" key="1">
    <source>
        <dbReference type="ARBA" id="ARBA00004370"/>
    </source>
</evidence>
<dbReference type="Proteomes" id="UP001417504">
    <property type="component" value="Unassembled WGS sequence"/>
</dbReference>
<keyword evidence="8 11" id="KW-0472">Membrane</keyword>
<dbReference type="Pfam" id="PF00067">
    <property type="entry name" value="p450"/>
    <property type="match status" value="1"/>
</dbReference>
<dbReference type="Gene3D" id="1.10.630.10">
    <property type="entry name" value="Cytochrome P450"/>
    <property type="match status" value="1"/>
</dbReference>
<dbReference type="SUPFAM" id="SSF48264">
    <property type="entry name" value="Cytochrome P450"/>
    <property type="match status" value="1"/>
</dbReference>
<evidence type="ECO:0000256" key="6">
    <source>
        <dbReference type="ARBA" id="ARBA00023002"/>
    </source>
</evidence>
<keyword evidence="5 11" id="KW-1133">Transmembrane helix</keyword>
<protein>
    <recommendedName>
        <fullName evidence="14">Cytochrome P450</fullName>
    </recommendedName>
</protein>
<feature type="transmembrane region" description="Helical" evidence="11">
    <location>
        <begin position="29"/>
        <end position="48"/>
    </location>
</feature>
<dbReference type="PRINTS" id="PR00463">
    <property type="entry name" value="EP450I"/>
</dbReference>
<accession>A0AAP0HVM6</accession>
<evidence type="ECO:0000256" key="8">
    <source>
        <dbReference type="ARBA" id="ARBA00023136"/>
    </source>
</evidence>
<name>A0AAP0HVM6_9MAGN</name>
<feature type="binding site" description="axial binding residue" evidence="9">
    <location>
        <position position="479"/>
    </location>
    <ligand>
        <name>heme</name>
        <dbReference type="ChEBI" id="CHEBI:30413"/>
    </ligand>
    <ligandPart>
        <name>Fe</name>
        <dbReference type="ChEBI" id="CHEBI:18248"/>
    </ligandPart>
</feature>
<dbReference type="CDD" id="cd11073">
    <property type="entry name" value="CYP76-like"/>
    <property type="match status" value="1"/>
</dbReference>
<reference evidence="12 13" key="1">
    <citation type="submission" date="2024-01" db="EMBL/GenBank/DDBJ databases">
        <title>Genome assemblies of Stephania.</title>
        <authorList>
            <person name="Yang L."/>
        </authorList>
    </citation>
    <scope>NUCLEOTIDE SEQUENCE [LARGE SCALE GENOMIC DNA]</scope>
    <source>
        <strain evidence="12">QJT</strain>
        <tissue evidence="12">Leaf</tissue>
    </source>
</reference>
<dbReference type="PANTHER" id="PTHR47951:SF3">
    <property type="entry name" value="CYTOCHROME P450, FAMILY 706, SUBFAMILY A, POLYPEPTIDE 4"/>
    <property type="match status" value="1"/>
</dbReference>
<keyword evidence="6 10" id="KW-0560">Oxidoreductase</keyword>
<keyword evidence="4 9" id="KW-0479">Metal-binding</keyword>
<keyword evidence="3 11" id="KW-0812">Transmembrane</keyword>
<keyword evidence="7 9" id="KW-0408">Iron</keyword>
<evidence type="ECO:0000256" key="7">
    <source>
        <dbReference type="ARBA" id="ARBA00023004"/>
    </source>
</evidence>
<organism evidence="12 13">
    <name type="scientific">Stephania japonica</name>
    <dbReference type="NCBI Taxonomy" id="461633"/>
    <lineage>
        <taxon>Eukaryota</taxon>
        <taxon>Viridiplantae</taxon>
        <taxon>Streptophyta</taxon>
        <taxon>Embryophyta</taxon>
        <taxon>Tracheophyta</taxon>
        <taxon>Spermatophyta</taxon>
        <taxon>Magnoliopsida</taxon>
        <taxon>Ranunculales</taxon>
        <taxon>Menispermaceae</taxon>
        <taxon>Menispermoideae</taxon>
        <taxon>Cissampelideae</taxon>
        <taxon>Stephania</taxon>
    </lineage>
</organism>
<dbReference type="PROSITE" id="PS00086">
    <property type="entry name" value="CYTOCHROME_P450"/>
    <property type="match status" value="1"/>
</dbReference>
<evidence type="ECO:0000256" key="3">
    <source>
        <dbReference type="ARBA" id="ARBA00022692"/>
    </source>
</evidence>
<dbReference type="GO" id="GO:0020037">
    <property type="term" value="F:heme binding"/>
    <property type="evidence" value="ECO:0007669"/>
    <property type="project" value="InterPro"/>
</dbReference>
<dbReference type="InterPro" id="IPR002401">
    <property type="entry name" value="Cyt_P450_E_grp-I"/>
</dbReference>
<sequence>MSFNYWPWWKFHHDHQQDYNEHVSRSSSLSSTVLTFLFVVITISYYAWLINRLRRKHQVPLPPGPLGLPLIGNLPFLDKDLHRCFAKLSKKYGPVMRLHLGTRLWIVLSSPSVAKEFLKDHDIIYATRDMLAVTQTGSYGRQDMVWAPYGNHWRMMRKLCVKELLSNARLDALYGLRRREVQSMVSRLYFNRGVAINVAEDVMLIMFNIVTSMLWGGTLEEGERGRITMEFRQAMNKIVDILATPNVSDFFPALAKLDLQGIDGQVKKLITWFDQLFEYIIQQRRKIVPGEGEIISDNEKESSKDFLQVLLKIIDDADPKTPFNETHLKGLYLDMMGAGTETSSSTVEWAMAELMKHPEKLKKTQQELDQVVGTNNIVEEFHLPKLHYLNAVLKEVLRLHPVAPLLVPRHASEACILGGYLVPEGAKVMVNAWAIQRDPEYWDEPLEFRPERFLGPSSEWDYNGKDFRYIPFGSGRRICVGIPMAERMIPYLLGTLLHAFEWELPEGVTEVDLSDCFGLELKKKVALVAIPKPRLSDPRLYD</sequence>
<evidence type="ECO:0000313" key="13">
    <source>
        <dbReference type="Proteomes" id="UP001417504"/>
    </source>
</evidence>
<evidence type="ECO:0000256" key="5">
    <source>
        <dbReference type="ARBA" id="ARBA00022989"/>
    </source>
</evidence>
<dbReference type="PRINTS" id="PR00385">
    <property type="entry name" value="P450"/>
</dbReference>
<comment type="caution">
    <text evidence="12">The sequence shown here is derived from an EMBL/GenBank/DDBJ whole genome shotgun (WGS) entry which is preliminary data.</text>
</comment>
<comment type="cofactor">
    <cofactor evidence="9">
        <name>heme</name>
        <dbReference type="ChEBI" id="CHEBI:30413"/>
    </cofactor>
</comment>
<dbReference type="InterPro" id="IPR001128">
    <property type="entry name" value="Cyt_P450"/>
</dbReference>
<gene>
    <name evidence="12" type="ORF">Sjap_020512</name>
</gene>
<dbReference type="GO" id="GO:0044550">
    <property type="term" value="P:secondary metabolite biosynthetic process"/>
    <property type="evidence" value="ECO:0007669"/>
    <property type="project" value="UniProtKB-ARBA"/>
</dbReference>
<evidence type="ECO:0000256" key="9">
    <source>
        <dbReference type="PIRSR" id="PIRSR602401-1"/>
    </source>
</evidence>
<keyword evidence="13" id="KW-1185">Reference proteome</keyword>
<dbReference type="InterPro" id="IPR036396">
    <property type="entry name" value="Cyt_P450_sf"/>
</dbReference>
<dbReference type="GO" id="GO:0004497">
    <property type="term" value="F:monooxygenase activity"/>
    <property type="evidence" value="ECO:0007669"/>
    <property type="project" value="UniProtKB-KW"/>
</dbReference>
<keyword evidence="2 9" id="KW-0349">Heme</keyword>
<evidence type="ECO:0000256" key="2">
    <source>
        <dbReference type="ARBA" id="ARBA00022617"/>
    </source>
</evidence>
<dbReference type="InterPro" id="IPR017972">
    <property type="entry name" value="Cyt_P450_CS"/>
</dbReference>
<dbReference type="GO" id="GO:0016705">
    <property type="term" value="F:oxidoreductase activity, acting on paired donors, with incorporation or reduction of molecular oxygen"/>
    <property type="evidence" value="ECO:0007669"/>
    <property type="project" value="InterPro"/>
</dbReference>
<comment type="subcellular location">
    <subcellularLocation>
        <location evidence="1">Membrane</location>
    </subcellularLocation>
</comment>
<dbReference type="GO" id="GO:0005506">
    <property type="term" value="F:iron ion binding"/>
    <property type="evidence" value="ECO:0007669"/>
    <property type="project" value="InterPro"/>
</dbReference>
<evidence type="ECO:0000256" key="11">
    <source>
        <dbReference type="SAM" id="Phobius"/>
    </source>
</evidence>
<dbReference type="EMBL" id="JBBNAE010000008">
    <property type="protein sequence ID" value="KAK9103258.1"/>
    <property type="molecule type" value="Genomic_DNA"/>
</dbReference>
<dbReference type="AlphaFoldDB" id="A0AAP0HVM6"/>
<evidence type="ECO:0000256" key="10">
    <source>
        <dbReference type="RuleBase" id="RU000461"/>
    </source>
</evidence>
<keyword evidence="10" id="KW-0503">Monooxygenase</keyword>
<evidence type="ECO:0008006" key="14">
    <source>
        <dbReference type="Google" id="ProtNLM"/>
    </source>
</evidence>
<comment type="similarity">
    <text evidence="10">Belongs to the cytochrome P450 family.</text>
</comment>
<dbReference type="GO" id="GO:0016020">
    <property type="term" value="C:membrane"/>
    <property type="evidence" value="ECO:0007669"/>
    <property type="project" value="UniProtKB-SubCell"/>
</dbReference>
<evidence type="ECO:0000256" key="4">
    <source>
        <dbReference type="ARBA" id="ARBA00022723"/>
    </source>
</evidence>
<evidence type="ECO:0000313" key="12">
    <source>
        <dbReference type="EMBL" id="KAK9103258.1"/>
    </source>
</evidence>
<proteinExistence type="inferred from homology"/>
<dbReference type="FunFam" id="1.10.630.10:FF:000026">
    <property type="entry name" value="Cytochrome P450 82C4"/>
    <property type="match status" value="1"/>
</dbReference>
<dbReference type="PANTHER" id="PTHR47951">
    <property type="entry name" value="OS08G0547900 PROTEIN"/>
    <property type="match status" value="1"/>
</dbReference>